<comment type="caution">
    <text evidence="5">The sequence shown here is derived from an EMBL/GenBank/DDBJ whole genome shotgun (WGS) entry which is preliminary data.</text>
</comment>
<dbReference type="GO" id="GO:0032259">
    <property type="term" value="P:methylation"/>
    <property type="evidence" value="ECO:0007669"/>
    <property type="project" value="UniProtKB-KW"/>
</dbReference>
<dbReference type="CDD" id="cd02440">
    <property type="entry name" value="AdoMet_MTases"/>
    <property type="match status" value="1"/>
</dbReference>
<dbReference type="SUPFAM" id="SSF53335">
    <property type="entry name" value="S-adenosyl-L-methionine-dependent methyltransferases"/>
    <property type="match status" value="1"/>
</dbReference>
<name>A0A1G1YSX6_9BACT</name>
<evidence type="ECO:0000313" key="6">
    <source>
        <dbReference type="Proteomes" id="UP000178122"/>
    </source>
</evidence>
<keyword evidence="2" id="KW-0489">Methyltransferase</keyword>
<dbReference type="InterPro" id="IPR029063">
    <property type="entry name" value="SAM-dependent_MTases_sf"/>
</dbReference>
<evidence type="ECO:0000256" key="2">
    <source>
        <dbReference type="ARBA" id="ARBA00022603"/>
    </source>
</evidence>
<dbReference type="PANTHER" id="PTHR44942">
    <property type="entry name" value="METHYLTRANSF_11 DOMAIN-CONTAINING PROTEIN"/>
    <property type="match status" value="1"/>
</dbReference>
<evidence type="ECO:0000313" key="5">
    <source>
        <dbReference type="EMBL" id="OGY55455.1"/>
    </source>
</evidence>
<proteinExistence type="inferred from homology"/>
<dbReference type="Gene3D" id="3.40.50.150">
    <property type="entry name" value="Vaccinia Virus protein VP39"/>
    <property type="match status" value="1"/>
</dbReference>
<evidence type="ECO:0000256" key="3">
    <source>
        <dbReference type="ARBA" id="ARBA00022679"/>
    </source>
</evidence>
<protein>
    <recommendedName>
        <fullName evidence="4">Methyltransferase type 11 domain-containing protein</fullName>
    </recommendedName>
</protein>
<dbReference type="PANTHER" id="PTHR44942:SF4">
    <property type="entry name" value="METHYLTRANSFERASE TYPE 11 DOMAIN-CONTAINING PROTEIN"/>
    <property type="match status" value="1"/>
</dbReference>
<keyword evidence="3" id="KW-0808">Transferase</keyword>
<dbReference type="Pfam" id="PF08241">
    <property type="entry name" value="Methyltransf_11"/>
    <property type="match status" value="1"/>
</dbReference>
<evidence type="ECO:0000259" key="4">
    <source>
        <dbReference type="Pfam" id="PF08241"/>
    </source>
</evidence>
<organism evidence="5 6">
    <name type="scientific">Candidatus Buchananbacteria bacterium RIFCSPLOWO2_01_FULL_40_23b</name>
    <dbReference type="NCBI Taxonomy" id="1797544"/>
    <lineage>
        <taxon>Bacteria</taxon>
        <taxon>Candidatus Buchananiibacteriota</taxon>
    </lineage>
</organism>
<dbReference type="GO" id="GO:0008757">
    <property type="term" value="F:S-adenosylmethionine-dependent methyltransferase activity"/>
    <property type="evidence" value="ECO:0007669"/>
    <property type="project" value="InterPro"/>
</dbReference>
<accession>A0A1G1YSX6</accession>
<feature type="domain" description="Methyltransferase type 11" evidence="4">
    <location>
        <begin position="43"/>
        <end position="133"/>
    </location>
</feature>
<evidence type="ECO:0000256" key="1">
    <source>
        <dbReference type="ARBA" id="ARBA00008361"/>
    </source>
</evidence>
<reference evidence="5 6" key="1">
    <citation type="journal article" date="2016" name="Nat. Commun.">
        <title>Thousands of microbial genomes shed light on interconnected biogeochemical processes in an aquifer system.</title>
        <authorList>
            <person name="Anantharaman K."/>
            <person name="Brown C.T."/>
            <person name="Hug L.A."/>
            <person name="Sharon I."/>
            <person name="Castelle C.J."/>
            <person name="Probst A.J."/>
            <person name="Thomas B.C."/>
            <person name="Singh A."/>
            <person name="Wilkins M.J."/>
            <person name="Karaoz U."/>
            <person name="Brodie E.L."/>
            <person name="Williams K.H."/>
            <person name="Hubbard S.S."/>
            <person name="Banfield J.F."/>
        </authorList>
    </citation>
    <scope>NUCLEOTIDE SEQUENCE [LARGE SCALE GENOMIC DNA]</scope>
</reference>
<dbReference type="EMBL" id="MHIN01000015">
    <property type="protein sequence ID" value="OGY55455.1"/>
    <property type="molecule type" value="Genomic_DNA"/>
</dbReference>
<gene>
    <name evidence="5" type="ORF">A2912_01480</name>
</gene>
<dbReference type="AlphaFoldDB" id="A0A1G1YSX6"/>
<dbReference type="InterPro" id="IPR051052">
    <property type="entry name" value="Diverse_substrate_MTase"/>
</dbReference>
<comment type="similarity">
    <text evidence="1">Belongs to the methyltransferase superfamily.</text>
</comment>
<dbReference type="Proteomes" id="UP000178122">
    <property type="component" value="Unassembled WGS sequence"/>
</dbReference>
<dbReference type="InterPro" id="IPR013216">
    <property type="entry name" value="Methyltransf_11"/>
</dbReference>
<sequence length="281" mass="33061">MHMTNSNDYEILISQMFGGHKNYLESLQEIIKFAKLQPNQNVLEICCGTGLVTKEVERYTNDITAVELNPKRLEFAKKTIQKARLIQQDAHTLEPTIGTFDLILCVNGYHYLDPDKFYTMAQRMLKPEGRIVFNAKIKTRETIHEQATALFNEMMIKLGFGNGCGKDGGYIQPIPREQIIVPQQFHITRQQEYDLLFQEQQDHILLPSSEKKIYAQYWIDLFYNLTQLEHLRDIQDNQWGGYRQQQDQPLQYKFEYNFPQKLNEISSNLLKTDLFLELKQK</sequence>